<evidence type="ECO:0000256" key="3">
    <source>
        <dbReference type="ARBA" id="ARBA00022989"/>
    </source>
</evidence>
<dbReference type="GO" id="GO:0016020">
    <property type="term" value="C:membrane"/>
    <property type="evidence" value="ECO:0007669"/>
    <property type="project" value="UniProtKB-SubCell"/>
</dbReference>
<evidence type="ECO:0000256" key="1">
    <source>
        <dbReference type="ARBA" id="ARBA00004141"/>
    </source>
</evidence>
<name>A0A1X2G7X9_9FUNG</name>
<evidence type="ECO:0000256" key="4">
    <source>
        <dbReference type="ARBA" id="ARBA00023136"/>
    </source>
</evidence>
<feature type="transmembrane region" description="Helical" evidence="6">
    <location>
        <begin position="42"/>
        <end position="62"/>
    </location>
</feature>
<feature type="transmembrane region" description="Helical" evidence="6">
    <location>
        <begin position="165"/>
        <end position="187"/>
    </location>
</feature>
<evidence type="ECO:0000256" key="6">
    <source>
        <dbReference type="SAM" id="Phobius"/>
    </source>
</evidence>
<evidence type="ECO:0000313" key="7">
    <source>
        <dbReference type="EMBL" id="ORX47246.1"/>
    </source>
</evidence>
<evidence type="ECO:0000313" key="8">
    <source>
        <dbReference type="Proteomes" id="UP000242146"/>
    </source>
</evidence>
<dbReference type="STRING" id="101127.A0A1X2G7X9"/>
<feature type="transmembrane region" description="Helical" evidence="6">
    <location>
        <begin position="207"/>
        <end position="229"/>
    </location>
</feature>
<dbReference type="InterPro" id="IPR005178">
    <property type="entry name" value="Ostalpha/TMEM184C"/>
</dbReference>
<accession>A0A1X2G7X9</accession>
<dbReference type="SMART" id="SM01417">
    <property type="entry name" value="Solute_trans_a"/>
    <property type="match status" value="1"/>
</dbReference>
<evidence type="ECO:0008006" key="9">
    <source>
        <dbReference type="Google" id="ProtNLM"/>
    </source>
</evidence>
<feature type="region of interest" description="Disordered" evidence="5">
    <location>
        <begin position="430"/>
        <end position="469"/>
    </location>
</feature>
<reference evidence="7 8" key="1">
    <citation type="submission" date="2016-07" db="EMBL/GenBank/DDBJ databases">
        <title>Pervasive Adenine N6-methylation of Active Genes in Fungi.</title>
        <authorList>
            <consortium name="DOE Joint Genome Institute"/>
            <person name="Mondo S.J."/>
            <person name="Dannebaum R.O."/>
            <person name="Kuo R.C."/>
            <person name="Labutti K."/>
            <person name="Haridas S."/>
            <person name="Kuo A."/>
            <person name="Salamov A."/>
            <person name="Ahrendt S.R."/>
            <person name="Lipzen A."/>
            <person name="Sullivan W."/>
            <person name="Andreopoulos W.B."/>
            <person name="Clum A."/>
            <person name="Lindquist E."/>
            <person name="Daum C."/>
            <person name="Ramamoorthy G.K."/>
            <person name="Gryganskyi A."/>
            <person name="Culley D."/>
            <person name="Magnuson J.K."/>
            <person name="James T.Y."/>
            <person name="O'Malley M.A."/>
            <person name="Stajich J.E."/>
            <person name="Spatafora J.W."/>
            <person name="Visel A."/>
            <person name="Grigoriev I.V."/>
        </authorList>
    </citation>
    <scope>NUCLEOTIDE SEQUENCE [LARGE SCALE GENOMIC DNA]</scope>
    <source>
        <strain evidence="7 8">NRRL 3301</strain>
    </source>
</reference>
<dbReference type="AlphaFoldDB" id="A0A1X2G7X9"/>
<organism evidence="7 8">
    <name type="scientific">Hesseltinella vesiculosa</name>
    <dbReference type="NCBI Taxonomy" id="101127"/>
    <lineage>
        <taxon>Eukaryota</taxon>
        <taxon>Fungi</taxon>
        <taxon>Fungi incertae sedis</taxon>
        <taxon>Mucoromycota</taxon>
        <taxon>Mucoromycotina</taxon>
        <taxon>Mucoromycetes</taxon>
        <taxon>Mucorales</taxon>
        <taxon>Cunninghamellaceae</taxon>
        <taxon>Hesseltinella</taxon>
    </lineage>
</organism>
<comment type="subcellular location">
    <subcellularLocation>
        <location evidence="1">Membrane</location>
        <topology evidence="1">Multi-pass membrane protein</topology>
    </subcellularLocation>
</comment>
<sequence length="469" mass="54026">MDNSTVSTQCPHEPGFRDDGLFGQPTFNFGDVWQHPTYNWHIVGWLVCLLLLLITWGASLSLVVKHLRNYYDPEIQRHKARVILYPPIYSSLAWASYLDLRYMVTIMFFAVLFESFAVYNLYACLQSYLAPYRDEAQGRKEVKRTKVLFLFKVNLKSKWGMHYRIITDIMVFQYPVWSIIDAIVSMITQSHGTYCGDSYSFKGAHVYLTIINFTSLSIILSALFTYLAIFEEQWKMGGIKAHGMFWCVKGPIMVIFYIGELLLDGLVYANVIKASDPEHSADHISWTADEVKDGLYVIVICVTMCIASLLMLKYYNVDRRLSVAGGDDMLTEESQQKLYGPNGLLIAPQPHRLSVWMAFVDAYLSYIPEFLRNVVCCGVDSYRLARKRIELRARKRRAAGFQDTEHMLSPTLPHDYNKEDSATFVSKQRYEENLDEHNPYAPSAPPLTQPRYDDPHSRNVYYPPPPPQV</sequence>
<dbReference type="Pfam" id="PF03619">
    <property type="entry name" value="Solute_trans_a"/>
    <property type="match status" value="1"/>
</dbReference>
<comment type="caution">
    <text evidence="7">The sequence shown here is derived from an EMBL/GenBank/DDBJ whole genome shotgun (WGS) entry which is preliminary data.</text>
</comment>
<evidence type="ECO:0000256" key="5">
    <source>
        <dbReference type="SAM" id="MobiDB-lite"/>
    </source>
</evidence>
<dbReference type="OrthoDB" id="5348404at2759"/>
<protein>
    <recommendedName>
        <fullName evidence="9">DUF300-domain-containing protein</fullName>
    </recommendedName>
</protein>
<keyword evidence="4 6" id="KW-0472">Membrane</keyword>
<feature type="transmembrane region" description="Helical" evidence="6">
    <location>
        <begin position="104"/>
        <end position="125"/>
    </location>
</feature>
<gene>
    <name evidence="7" type="ORF">DM01DRAFT_1410352</name>
</gene>
<evidence type="ECO:0000256" key="2">
    <source>
        <dbReference type="ARBA" id="ARBA00022692"/>
    </source>
</evidence>
<dbReference type="PANTHER" id="PTHR23423">
    <property type="entry name" value="ORGANIC SOLUTE TRANSPORTER-RELATED"/>
    <property type="match status" value="1"/>
</dbReference>
<keyword evidence="2 6" id="KW-0812">Transmembrane</keyword>
<dbReference type="EMBL" id="MCGT01000034">
    <property type="protein sequence ID" value="ORX47246.1"/>
    <property type="molecule type" value="Genomic_DNA"/>
</dbReference>
<keyword evidence="3 6" id="KW-1133">Transmembrane helix</keyword>
<proteinExistence type="predicted"/>
<keyword evidence="8" id="KW-1185">Reference proteome</keyword>
<feature type="transmembrane region" description="Helical" evidence="6">
    <location>
        <begin position="294"/>
        <end position="312"/>
    </location>
</feature>
<dbReference type="Proteomes" id="UP000242146">
    <property type="component" value="Unassembled WGS sequence"/>
</dbReference>